<dbReference type="PATRIC" id="fig|1423760.3.peg.1029"/>
<feature type="domain" description="RadC-like JAB" evidence="3">
    <location>
        <begin position="29"/>
        <end position="136"/>
    </location>
</feature>
<keyword evidence="2" id="KW-0645">Protease</keyword>
<dbReference type="Gene3D" id="3.40.140.10">
    <property type="entry name" value="Cytidine Deaminase, domain 2"/>
    <property type="match status" value="1"/>
</dbReference>
<comment type="caution">
    <text evidence="4">The sequence shown here is derived from an EMBL/GenBank/DDBJ whole genome shotgun (WGS) entry which is preliminary data.</text>
</comment>
<accession>A0A0R1U2Z3</accession>
<evidence type="ECO:0000256" key="1">
    <source>
        <dbReference type="ARBA" id="ARBA00010243"/>
    </source>
</evidence>
<dbReference type="Proteomes" id="UP000050816">
    <property type="component" value="Unassembled WGS sequence"/>
</dbReference>
<evidence type="ECO:0000313" key="4">
    <source>
        <dbReference type="EMBL" id="KRL87681.1"/>
    </source>
</evidence>
<dbReference type="EMBL" id="AZFK01000088">
    <property type="protein sequence ID" value="KRL87681.1"/>
    <property type="molecule type" value="Genomic_DNA"/>
</dbReference>
<gene>
    <name evidence="4" type="ORF">FC43_GL000996</name>
</gene>
<organism evidence="4 5">
    <name type="scientific">Limosilactobacillus ingluviei DSM 15946</name>
    <dbReference type="NCBI Taxonomy" id="1423760"/>
    <lineage>
        <taxon>Bacteria</taxon>
        <taxon>Bacillati</taxon>
        <taxon>Bacillota</taxon>
        <taxon>Bacilli</taxon>
        <taxon>Lactobacillales</taxon>
        <taxon>Lactobacillaceae</taxon>
        <taxon>Limosilactobacillus</taxon>
    </lineage>
</organism>
<evidence type="ECO:0000313" key="5">
    <source>
        <dbReference type="Proteomes" id="UP000050816"/>
    </source>
</evidence>
<reference evidence="4 5" key="1">
    <citation type="journal article" date="2015" name="Genome Announc.">
        <title>Expanding the biotechnology potential of lactobacilli through comparative genomics of 213 strains and associated genera.</title>
        <authorList>
            <person name="Sun Z."/>
            <person name="Harris H.M."/>
            <person name="McCann A."/>
            <person name="Guo C."/>
            <person name="Argimon S."/>
            <person name="Zhang W."/>
            <person name="Yang X."/>
            <person name="Jeffery I.B."/>
            <person name="Cooney J.C."/>
            <person name="Kagawa T.F."/>
            <person name="Liu W."/>
            <person name="Song Y."/>
            <person name="Salvetti E."/>
            <person name="Wrobel A."/>
            <person name="Rasinkangas P."/>
            <person name="Parkhill J."/>
            <person name="Rea M.C."/>
            <person name="O'Sullivan O."/>
            <person name="Ritari J."/>
            <person name="Douillard F.P."/>
            <person name="Paul Ross R."/>
            <person name="Yang R."/>
            <person name="Briner A.E."/>
            <person name="Felis G.E."/>
            <person name="de Vos W.M."/>
            <person name="Barrangou R."/>
            <person name="Klaenhammer T.R."/>
            <person name="Caufield P.W."/>
            <person name="Cui Y."/>
            <person name="Zhang H."/>
            <person name="O'Toole P.W."/>
        </authorList>
    </citation>
    <scope>NUCLEOTIDE SEQUENCE [LARGE SCALE GENOMIC DNA]</scope>
    <source>
        <strain evidence="4 5">DSM 15946</strain>
    </source>
</reference>
<dbReference type="PANTHER" id="PTHR30471:SF3">
    <property type="entry name" value="UPF0758 PROTEIN YEES-RELATED"/>
    <property type="match status" value="1"/>
</dbReference>
<dbReference type="InterPro" id="IPR001405">
    <property type="entry name" value="UPF0758"/>
</dbReference>
<keyword evidence="2" id="KW-0378">Hydrolase</keyword>
<evidence type="ECO:0000256" key="2">
    <source>
        <dbReference type="ARBA" id="ARBA00023049"/>
    </source>
</evidence>
<evidence type="ECO:0000259" key="3">
    <source>
        <dbReference type="Pfam" id="PF04002"/>
    </source>
</evidence>
<dbReference type="Pfam" id="PF04002">
    <property type="entry name" value="RadC"/>
    <property type="match status" value="1"/>
</dbReference>
<dbReference type="GO" id="GO:0008237">
    <property type="term" value="F:metallopeptidase activity"/>
    <property type="evidence" value="ECO:0007669"/>
    <property type="project" value="UniProtKB-KW"/>
</dbReference>
<proteinExistence type="inferred from homology"/>
<dbReference type="AlphaFoldDB" id="A0A0R1U2Z3"/>
<protein>
    <recommendedName>
        <fullName evidence="3">RadC-like JAB domain-containing protein</fullName>
    </recommendedName>
</protein>
<dbReference type="InterPro" id="IPR025657">
    <property type="entry name" value="RadC_JAB"/>
</dbReference>
<name>A0A0R1U2Z3_9LACO</name>
<dbReference type="PANTHER" id="PTHR30471">
    <property type="entry name" value="DNA REPAIR PROTEIN RADC"/>
    <property type="match status" value="1"/>
</dbReference>
<comment type="similarity">
    <text evidence="1">Belongs to the UPF0758 family.</text>
</comment>
<sequence>MHYNLRLQDLISAQRVTPAPPHYHLTDATQDLFQFMPQLLGKRAQEESWVAYLRQGRLCHLDPVAQGDLAYTPLTTFAIHQRALCYQADGFYLFHNHPGGCPQHSLEDQAATQRLMAIDRLMRFNFLGHLVVTPAGCYWPNGQLVVSGQSAVTAATPTSRWLDCQLDEKLQPIFAAHGPLHSAKAIANWANFAVTHHGEFFDTPGSQRVICYFNYDLTPVAWLPVRGDLTNEHVQQAISAGALLTNTQLLGQIIFAGLNVSPTQLDQQLHAAVQEPVDWVNLLDLHLIDTIVLSTDFPANTVTYAACSERYVIP</sequence>
<keyword evidence="2" id="KW-0482">Metalloprotease</keyword>